<dbReference type="Proteomes" id="UP000242258">
    <property type="component" value="Unassembled WGS sequence"/>
</dbReference>
<reference evidence="2" key="1">
    <citation type="submission" date="2016-09" db="EMBL/GenBank/DDBJ databases">
        <authorList>
            <person name="Wan X."/>
            <person name="Hou S."/>
        </authorList>
    </citation>
    <scope>NUCLEOTIDE SEQUENCE [LARGE SCALE GENOMIC DNA]</scope>
    <source>
        <strain evidence="2">KH87</strain>
    </source>
</reference>
<dbReference type="RefSeq" id="WP_070048201.1">
    <property type="nucleotide sequence ID" value="NZ_CBCSDO010000001.1"/>
</dbReference>
<dbReference type="STRING" id="1628148.BI198_02885"/>
<keyword evidence="2" id="KW-1185">Reference proteome</keyword>
<evidence type="ECO:0000313" key="1">
    <source>
        <dbReference type="EMBL" id="OEY68634.1"/>
    </source>
</evidence>
<dbReference type="OrthoDB" id="9776279at2"/>
<dbReference type="AlphaFoldDB" id="A0A1E7Q347"/>
<gene>
    <name evidence="1" type="ORF">BI198_02885</name>
</gene>
<organism evidence="1 2">
    <name type="scientific">Rheinheimera salexigens</name>
    <dbReference type="NCBI Taxonomy" id="1628148"/>
    <lineage>
        <taxon>Bacteria</taxon>
        <taxon>Pseudomonadati</taxon>
        <taxon>Pseudomonadota</taxon>
        <taxon>Gammaproteobacteria</taxon>
        <taxon>Chromatiales</taxon>
        <taxon>Chromatiaceae</taxon>
        <taxon>Rheinheimera</taxon>
    </lineage>
</organism>
<dbReference type="InterPro" id="IPR022529">
    <property type="entry name" value="DUF3530"/>
</dbReference>
<dbReference type="Pfam" id="PF12048">
    <property type="entry name" value="DUF3530"/>
    <property type="match status" value="2"/>
</dbReference>
<protein>
    <recommendedName>
        <fullName evidence="3">DUF3530 domain-containing protein</fullName>
    </recommendedName>
</protein>
<evidence type="ECO:0000313" key="2">
    <source>
        <dbReference type="Proteomes" id="UP000242258"/>
    </source>
</evidence>
<proteinExistence type="predicted"/>
<accession>A0A1E7Q347</accession>
<dbReference type="EMBL" id="MKEK01000001">
    <property type="protein sequence ID" value="OEY68634.1"/>
    <property type="molecule type" value="Genomic_DNA"/>
</dbReference>
<sequence length="260" mass="29065">MRRNFTYLLTTFVFSFLYATAAIFSIYASANNVFIEADLQRQFPDTERVQLSADSTFMALSRPRMTGYQKGTVVLIADINEHAASPKYINYLRLNLTELGWNTLSIMPPAIASFDPSSIDSYQQQLQQRTAAAITYASREPGAIVIIAQGSSAAIINQLYAEQQLPNVMALIIVGAYLPELALNKQLAEAIAAHTIPVLDINNSLDNRFVLTQLKQRQQLVKKNFKAIYRQRLITGSGYDASSQDWVLQEIYGWLVSIGL</sequence>
<name>A0A1E7Q347_9GAMM</name>
<comment type="caution">
    <text evidence="1">The sequence shown here is derived from an EMBL/GenBank/DDBJ whole genome shotgun (WGS) entry which is preliminary data.</text>
</comment>
<evidence type="ECO:0008006" key="3">
    <source>
        <dbReference type="Google" id="ProtNLM"/>
    </source>
</evidence>